<dbReference type="InterPro" id="IPR005368">
    <property type="entry name" value="UPF0175"/>
</dbReference>
<name>A0A450XD33_9GAMM</name>
<sequence length="110" mass="12196">MMNLYSTPSPYFRFEKGSHYAKVAESSIAAKHQRPFFSALSFDRGKPFTDDAELAKACQFYEEGALSLGQAARFAGVSTETLIEHLGTRKVPVVNYPVEELDEELAVLSS</sequence>
<gene>
    <name evidence="1" type="ORF">BECKMB1821G_GA0114241_10265</name>
    <name evidence="3" type="ORF">BECKMB1821H_GA0114242_10245</name>
    <name evidence="2" type="ORF">BECKMB1821I_GA0114274_10206</name>
</gene>
<evidence type="ECO:0000313" key="2">
    <source>
        <dbReference type="EMBL" id="VFK31026.1"/>
    </source>
</evidence>
<evidence type="ECO:0000313" key="1">
    <source>
        <dbReference type="EMBL" id="VFK27197.1"/>
    </source>
</evidence>
<protein>
    <submittedName>
        <fullName evidence="1">Uncharacterized protein</fullName>
    </submittedName>
</protein>
<organism evidence="1">
    <name type="scientific">Candidatus Kentrum sp. MB</name>
    <dbReference type="NCBI Taxonomy" id="2138164"/>
    <lineage>
        <taxon>Bacteria</taxon>
        <taxon>Pseudomonadati</taxon>
        <taxon>Pseudomonadota</taxon>
        <taxon>Gammaproteobacteria</taxon>
        <taxon>Candidatus Kentrum</taxon>
    </lineage>
</organism>
<dbReference type="EMBL" id="CAADGH010000024">
    <property type="protein sequence ID" value="VFK75488.1"/>
    <property type="molecule type" value="Genomic_DNA"/>
</dbReference>
<accession>A0A450XD33</accession>
<proteinExistence type="predicted"/>
<reference evidence="1" key="1">
    <citation type="submission" date="2019-02" db="EMBL/GenBank/DDBJ databases">
        <authorList>
            <person name="Gruber-Vodicka R. H."/>
            <person name="Seah K. B. B."/>
        </authorList>
    </citation>
    <scope>NUCLEOTIDE SEQUENCE</scope>
    <source>
        <strain evidence="1">BECK_BZ197</strain>
        <strain evidence="3">BECK_BZ198</strain>
        <strain evidence="2">BECK_BZ199</strain>
    </source>
</reference>
<evidence type="ECO:0000313" key="3">
    <source>
        <dbReference type="EMBL" id="VFK75488.1"/>
    </source>
</evidence>
<dbReference type="EMBL" id="CAADFQ010000020">
    <property type="protein sequence ID" value="VFK31026.1"/>
    <property type="molecule type" value="Genomic_DNA"/>
</dbReference>
<dbReference type="AlphaFoldDB" id="A0A450XD33"/>
<dbReference type="EMBL" id="CAADFO010000026">
    <property type="protein sequence ID" value="VFK27197.1"/>
    <property type="molecule type" value="Genomic_DNA"/>
</dbReference>
<dbReference type="Pfam" id="PF03683">
    <property type="entry name" value="UPF0175"/>
    <property type="match status" value="1"/>
</dbReference>